<keyword evidence="1" id="KW-0472">Membrane</keyword>
<feature type="transmembrane region" description="Helical" evidence="1">
    <location>
        <begin position="6"/>
        <end position="24"/>
    </location>
</feature>
<dbReference type="SMART" id="SM00155">
    <property type="entry name" value="PLDc"/>
    <property type="match status" value="1"/>
</dbReference>
<protein>
    <recommendedName>
        <fullName evidence="2">PLD phosphodiesterase domain-containing protein</fullName>
    </recommendedName>
</protein>
<evidence type="ECO:0000259" key="2">
    <source>
        <dbReference type="PROSITE" id="PS50035"/>
    </source>
</evidence>
<dbReference type="InterPro" id="IPR001736">
    <property type="entry name" value="PLipase_D/transphosphatidylase"/>
</dbReference>
<keyword evidence="1" id="KW-0812">Transmembrane</keyword>
<gene>
    <name evidence="3" type="ordered locus">CRP_074</name>
</gene>
<dbReference type="GO" id="GO:0006793">
    <property type="term" value="P:phosphorus metabolic process"/>
    <property type="evidence" value="ECO:0007669"/>
    <property type="project" value="UniProtKB-ARBA"/>
</dbReference>
<dbReference type="PROSITE" id="PS50035">
    <property type="entry name" value="PLD"/>
    <property type="match status" value="1"/>
</dbReference>
<dbReference type="AlphaFoldDB" id="Q05FR6"/>
<dbReference type="KEGG" id="crp:CRP_074"/>
<dbReference type="SUPFAM" id="SSF56024">
    <property type="entry name" value="Phospholipase D/nuclease"/>
    <property type="match status" value="1"/>
</dbReference>
<dbReference type="Gene3D" id="3.30.870.10">
    <property type="entry name" value="Endonuclease Chain A"/>
    <property type="match status" value="1"/>
</dbReference>
<feature type="domain" description="PLD phosphodiesterase" evidence="2">
    <location>
        <begin position="25"/>
        <end position="52"/>
    </location>
</feature>
<accession>Q05FR6</accession>
<sequence>MYTHVSSIIFLKILKLIGISFFFTKNGFNHRKIYIIDKSLIFFGSMNFDNRSIYLNFESLFLITNKNFIKIFLKSLFIKINCNFYNYKKKKIVYKILYIVSFLNYLNI</sequence>
<evidence type="ECO:0000313" key="4">
    <source>
        <dbReference type="Proteomes" id="UP000000777"/>
    </source>
</evidence>
<proteinExistence type="predicted"/>
<organism evidence="3 4">
    <name type="scientific">Carsonella ruddii (strain PV)</name>
    <dbReference type="NCBI Taxonomy" id="387662"/>
    <lineage>
        <taxon>Bacteria</taxon>
        <taxon>Pseudomonadati</taxon>
        <taxon>Pseudomonadota</taxon>
        <taxon>Gammaproteobacteria</taxon>
        <taxon>Oceanospirillales</taxon>
        <taxon>Halomonadaceae</taxon>
        <taxon>Zymobacter group</taxon>
        <taxon>Candidatus Carsonella</taxon>
    </lineage>
</organism>
<name>Q05FR6_CARRP</name>
<dbReference type="EMBL" id="AP009180">
    <property type="protein sequence ID" value="BAF35105.1"/>
    <property type="molecule type" value="Genomic_DNA"/>
</dbReference>
<reference evidence="3 4" key="1">
    <citation type="journal article" date="2006" name="Science">
        <title>The 160-kilobase genome of the bacterial endosymbiont Carsonella.</title>
        <authorList>
            <person name="Nakabachi A."/>
            <person name="Yamashita A."/>
            <person name="Toh H."/>
            <person name="Ishikawa H."/>
            <person name="Dunbar H."/>
            <person name="Moran N."/>
            <person name="Hattori M."/>
        </authorList>
    </citation>
    <scope>NUCLEOTIDE SEQUENCE [LARGE SCALE GENOMIC DNA]</scope>
    <source>
        <strain evidence="3 4">PV</strain>
    </source>
</reference>
<keyword evidence="1" id="KW-1133">Transmembrane helix</keyword>
<dbReference type="GO" id="GO:0003824">
    <property type="term" value="F:catalytic activity"/>
    <property type="evidence" value="ECO:0007669"/>
    <property type="project" value="InterPro"/>
</dbReference>
<dbReference type="STRING" id="387662.CRP_074"/>
<dbReference type="InterPro" id="IPR025202">
    <property type="entry name" value="PLD-like_dom"/>
</dbReference>
<dbReference type="HOGENOM" id="CLU_2192273_0_0_6"/>
<dbReference type="Proteomes" id="UP000000777">
    <property type="component" value="Chromosome"/>
</dbReference>
<dbReference type="Pfam" id="PF13091">
    <property type="entry name" value="PLDc_2"/>
    <property type="match status" value="1"/>
</dbReference>
<evidence type="ECO:0000313" key="3">
    <source>
        <dbReference type="EMBL" id="BAF35105.1"/>
    </source>
</evidence>
<evidence type="ECO:0000256" key="1">
    <source>
        <dbReference type="SAM" id="Phobius"/>
    </source>
</evidence>